<dbReference type="PANTHER" id="PTHR13174:SF3">
    <property type="entry name" value="D-GLUCURONYL C5-EPIMERASE"/>
    <property type="match status" value="1"/>
</dbReference>
<accession>A0A914WSG5</accession>
<evidence type="ECO:0000256" key="11">
    <source>
        <dbReference type="ARBA" id="ARBA00023235"/>
    </source>
</evidence>
<comment type="subcellular location">
    <subcellularLocation>
        <location evidence="12">Endomembrane system</location>
        <topology evidence="12">Single-pass membrane protein</topology>
    </subcellularLocation>
    <subcellularLocation>
        <location evidence="2">Membrane</location>
        <topology evidence="2">Single-pass type II membrane protein</topology>
    </subcellularLocation>
</comment>
<evidence type="ECO:0000256" key="10">
    <source>
        <dbReference type="ARBA" id="ARBA00023136"/>
    </source>
</evidence>
<dbReference type="PANTHER" id="PTHR13174">
    <property type="entry name" value="D-GLUCURONYL C5-EPIMERASE"/>
    <property type="match status" value="1"/>
</dbReference>
<comment type="similarity">
    <text evidence="5">Belongs to the D-glucuronyl C5-epimerase family.</text>
</comment>
<dbReference type="InterPro" id="IPR010598">
    <property type="entry name" value="C5-epim_C"/>
</dbReference>
<comment type="pathway">
    <text evidence="4">Glycan metabolism; heparan sulfate biosynthesis.</text>
</comment>
<evidence type="ECO:0000256" key="7">
    <source>
        <dbReference type="ARBA" id="ARBA00022692"/>
    </source>
</evidence>
<evidence type="ECO:0000256" key="2">
    <source>
        <dbReference type="ARBA" id="ARBA00004606"/>
    </source>
</evidence>
<evidence type="ECO:0000256" key="6">
    <source>
        <dbReference type="ARBA" id="ARBA00012087"/>
    </source>
</evidence>
<proteinExistence type="inferred from homology"/>
<sequence length="591" mass="66361">MRWTLKSQVIGLFLVAVGCLFIISGLRGGSSACEKTICPATNCVHPVDSADGQEPKEFDVNLRHVGCTVDGGKKMQCIRDGDDVFFPFNSFLRKHLDVTGKLVTDAKTSEDRFEWVTSYSKVRRPPESEYDPVGPFGHFGTYSVETRDRVRCISAVHGVPMSTQWGPDPYFYPIQIAQYALQHYSRNFTEPPPRTQTLGLNSNSWSISPDYGRSSKISEKFDHSIKEKVVEIDTDPKLENPGAFLTLNSDPELHVVQFGWLGSADASFTVIVERLDTKQFVKLNYVRVDDSRCVWADQDTEQTFTYALGARQDPSWTTVTRDVLVDVGRALLTTVNGGKKAAPELLFKTGDVRLVTLAFRGQVTVVQRVSQRNSAHLEQFLTAADWFLSNQDELGGWSVPVERSIADKRLVLEAGWHSAMAQGHAMSVLTRAFAVTNDSRYLIAANKAVKLFDVDARDGGVRNVLLGVPWYEEYPTTPGSFVLNGFMYSLIGLYDLSRAVARQTDADAHRLFKQGMESLKKLLPFYDTGSGSAYDLRHVALRVAPNLARWDYHTVHVYQLLWLFNIDKDAFLNETAERWASYAQGRRAKHN</sequence>
<evidence type="ECO:0000259" key="13">
    <source>
        <dbReference type="Pfam" id="PF06662"/>
    </source>
</evidence>
<dbReference type="PROSITE" id="PS51257">
    <property type="entry name" value="PROKAR_LIPOPROTEIN"/>
    <property type="match status" value="1"/>
</dbReference>
<organism evidence="15 16">
    <name type="scientific">Plectus sambesii</name>
    <dbReference type="NCBI Taxonomy" id="2011161"/>
    <lineage>
        <taxon>Eukaryota</taxon>
        <taxon>Metazoa</taxon>
        <taxon>Ecdysozoa</taxon>
        <taxon>Nematoda</taxon>
        <taxon>Chromadorea</taxon>
        <taxon>Plectida</taxon>
        <taxon>Plectina</taxon>
        <taxon>Plectoidea</taxon>
        <taxon>Plectidae</taxon>
        <taxon>Plectus</taxon>
    </lineage>
</organism>
<keyword evidence="15" id="KW-1185">Reference proteome</keyword>
<keyword evidence="11" id="KW-0413">Isomerase</keyword>
<evidence type="ECO:0000256" key="4">
    <source>
        <dbReference type="ARBA" id="ARBA00005093"/>
    </source>
</evidence>
<protein>
    <recommendedName>
        <fullName evidence="6">heparosan-N-sulfate-glucuronate 5-epimerase</fullName>
        <ecNumber evidence="6">5.1.3.17</ecNumber>
    </recommendedName>
</protein>
<dbReference type="InterPro" id="IPR059154">
    <property type="entry name" value="Glce_b_sandwich"/>
</dbReference>
<dbReference type="EC" id="5.1.3.17" evidence="6"/>
<dbReference type="AlphaFoldDB" id="A0A914WSG5"/>
<dbReference type="Pfam" id="PF21174">
    <property type="entry name" value="Glce_b_sandwich"/>
    <property type="match status" value="1"/>
</dbReference>
<evidence type="ECO:0000256" key="1">
    <source>
        <dbReference type="ARBA" id="ARBA00000434"/>
    </source>
</evidence>
<evidence type="ECO:0000256" key="3">
    <source>
        <dbReference type="ARBA" id="ARBA00004841"/>
    </source>
</evidence>
<name>A0A914WSG5_9BILA</name>
<keyword evidence="10" id="KW-0472">Membrane</keyword>
<evidence type="ECO:0000259" key="14">
    <source>
        <dbReference type="Pfam" id="PF21174"/>
    </source>
</evidence>
<reference evidence="16" key="1">
    <citation type="submission" date="2022-11" db="UniProtKB">
        <authorList>
            <consortium name="WormBaseParasite"/>
        </authorList>
    </citation>
    <scope>IDENTIFICATION</scope>
</reference>
<comment type="pathway">
    <text evidence="3">Glycan metabolism; heparin biosynthesis.</text>
</comment>
<evidence type="ECO:0000256" key="5">
    <source>
        <dbReference type="ARBA" id="ARBA00005584"/>
    </source>
</evidence>
<dbReference type="GO" id="GO:0047464">
    <property type="term" value="F:heparosan-N-sulfate-glucuronate 5-epimerase activity"/>
    <property type="evidence" value="ECO:0007669"/>
    <property type="project" value="UniProtKB-EC"/>
</dbReference>
<keyword evidence="9" id="KW-1133">Transmembrane helix</keyword>
<evidence type="ECO:0000313" key="16">
    <source>
        <dbReference type="WBParaSite" id="PSAMB.scaffold4972size13009.g25606.t1"/>
    </source>
</evidence>
<evidence type="ECO:0000256" key="8">
    <source>
        <dbReference type="ARBA" id="ARBA00022968"/>
    </source>
</evidence>
<evidence type="ECO:0000256" key="9">
    <source>
        <dbReference type="ARBA" id="ARBA00022989"/>
    </source>
</evidence>
<dbReference type="Pfam" id="PF06662">
    <property type="entry name" value="C5-epim_C"/>
    <property type="match status" value="1"/>
</dbReference>
<dbReference type="GO" id="GO:0015012">
    <property type="term" value="P:heparan sulfate proteoglycan biosynthetic process"/>
    <property type="evidence" value="ECO:0007669"/>
    <property type="project" value="InterPro"/>
</dbReference>
<feature type="domain" description="D-glucuronyl C5-epimerase C-terminal" evidence="13">
    <location>
        <begin position="391"/>
        <end position="581"/>
    </location>
</feature>
<dbReference type="WBParaSite" id="PSAMB.scaffold4972size13009.g25606.t1">
    <property type="protein sequence ID" value="PSAMB.scaffold4972size13009.g25606.t1"/>
    <property type="gene ID" value="PSAMB.scaffold4972size13009.g25606"/>
</dbReference>
<dbReference type="Proteomes" id="UP000887566">
    <property type="component" value="Unplaced"/>
</dbReference>
<comment type="catalytic activity">
    <reaction evidence="1">
        <text>[heparosan-N-sulfate](n) = [heparan-N-sulfate](n)</text>
        <dbReference type="Rhea" id="RHEA:20197"/>
        <dbReference type="Rhea" id="RHEA-COMP:9556"/>
        <dbReference type="Rhea" id="RHEA-COMP:9557"/>
        <dbReference type="ChEBI" id="CHEBI:58041"/>
        <dbReference type="ChEBI" id="CHEBI:58287"/>
        <dbReference type="EC" id="5.1.3.17"/>
    </reaction>
</comment>
<dbReference type="InterPro" id="IPR039721">
    <property type="entry name" value="C5-epimerase"/>
</dbReference>
<keyword evidence="8" id="KW-0735">Signal-anchor</keyword>
<keyword evidence="7" id="KW-0812">Transmembrane</keyword>
<evidence type="ECO:0000256" key="12">
    <source>
        <dbReference type="ARBA" id="ARBA00037847"/>
    </source>
</evidence>
<feature type="domain" description="D-glucuronyl C5-epimerase beta-sandwich" evidence="14">
    <location>
        <begin position="227"/>
        <end position="362"/>
    </location>
</feature>
<evidence type="ECO:0000313" key="15">
    <source>
        <dbReference type="Proteomes" id="UP000887566"/>
    </source>
</evidence>
<dbReference type="GO" id="GO:0005794">
    <property type="term" value="C:Golgi apparatus"/>
    <property type="evidence" value="ECO:0007669"/>
    <property type="project" value="TreeGrafter"/>
</dbReference>